<organism evidence="1 2">
    <name type="scientific">Rhododendron molle</name>
    <name type="common">Chinese azalea</name>
    <name type="synonym">Azalea mollis</name>
    <dbReference type="NCBI Taxonomy" id="49168"/>
    <lineage>
        <taxon>Eukaryota</taxon>
        <taxon>Viridiplantae</taxon>
        <taxon>Streptophyta</taxon>
        <taxon>Embryophyta</taxon>
        <taxon>Tracheophyta</taxon>
        <taxon>Spermatophyta</taxon>
        <taxon>Magnoliopsida</taxon>
        <taxon>eudicotyledons</taxon>
        <taxon>Gunneridae</taxon>
        <taxon>Pentapetalae</taxon>
        <taxon>asterids</taxon>
        <taxon>Ericales</taxon>
        <taxon>Ericaceae</taxon>
        <taxon>Ericoideae</taxon>
        <taxon>Rhodoreae</taxon>
        <taxon>Rhododendron</taxon>
    </lineage>
</organism>
<evidence type="ECO:0000313" key="1">
    <source>
        <dbReference type="EMBL" id="KAI8539389.1"/>
    </source>
</evidence>
<sequence length="115" mass="12681">MLMGRGREYEWEGAGNGALHFNLVAGLPNVRSFYAEKEEMRTTMGSSSSRAKPLFVEKGSPTTGFPSTNQVGSPHRQILPEEVVTFRSTPSFAAFIFVFKALQFDSSTVGFCRAH</sequence>
<accession>A0ACC0MFL6</accession>
<protein>
    <submittedName>
        <fullName evidence="1">Uncharacterized protein</fullName>
    </submittedName>
</protein>
<reference evidence="1" key="1">
    <citation type="submission" date="2022-02" db="EMBL/GenBank/DDBJ databases">
        <title>Plant Genome Project.</title>
        <authorList>
            <person name="Zhang R.-G."/>
        </authorList>
    </citation>
    <scope>NUCLEOTIDE SEQUENCE</scope>
    <source>
        <strain evidence="1">AT1</strain>
    </source>
</reference>
<evidence type="ECO:0000313" key="2">
    <source>
        <dbReference type="Proteomes" id="UP001062846"/>
    </source>
</evidence>
<dbReference type="EMBL" id="CM046396">
    <property type="protein sequence ID" value="KAI8539389.1"/>
    <property type="molecule type" value="Genomic_DNA"/>
</dbReference>
<comment type="caution">
    <text evidence="1">The sequence shown here is derived from an EMBL/GenBank/DDBJ whole genome shotgun (WGS) entry which is preliminary data.</text>
</comment>
<name>A0ACC0MFL6_RHOML</name>
<keyword evidence="2" id="KW-1185">Reference proteome</keyword>
<dbReference type="Proteomes" id="UP001062846">
    <property type="component" value="Chromosome 9"/>
</dbReference>
<gene>
    <name evidence="1" type="ORF">RHMOL_Rhmol09G0179300</name>
</gene>
<proteinExistence type="predicted"/>